<dbReference type="EMBL" id="MEXH01000011">
    <property type="protein sequence ID" value="OGC92617.1"/>
    <property type="molecule type" value="Genomic_DNA"/>
</dbReference>
<organism evidence="1 2">
    <name type="scientific">Candidatus Amesbacteria bacterium RIFCSPHIGHO2_01_FULL_48_32b</name>
    <dbReference type="NCBI Taxonomy" id="1797253"/>
    <lineage>
        <taxon>Bacteria</taxon>
        <taxon>Candidatus Amesiibacteriota</taxon>
    </lineage>
</organism>
<evidence type="ECO:0000313" key="1">
    <source>
        <dbReference type="EMBL" id="OGC92617.1"/>
    </source>
</evidence>
<sequence length="229" mass="26043">MKVELSPEAKILIDRYFNIKVGEWSFACPYFMNERGLRNLPIAYSGKGLPEEIEAEISKIYERKKGVVKSAASAKNMMILCSLGIDCSGLVVNILDEHLKETRGLSIYDVVRYPSWVWRLRAYFRPRTNISADLLTGELNSVAVELAQVRPGDMIKRGRNHVMLVEWVDARQFGYIHADTMPEWGLQRGAVEVIDAKLPLEKQGWSVKEDLGLYKKAGDKGLVRLRVLM</sequence>
<dbReference type="Proteomes" id="UP000178176">
    <property type="component" value="Unassembled WGS sequence"/>
</dbReference>
<dbReference type="AlphaFoldDB" id="A0A1F4YF83"/>
<name>A0A1F4YF83_9BACT</name>
<gene>
    <name evidence="1" type="ORF">A2876_02940</name>
</gene>
<accession>A0A1F4YF83</accession>
<proteinExistence type="predicted"/>
<reference evidence="1 2" key="1">
    <citation type="journal article" date="2016" name="Nat. Commun.">
        <title>Thousands of microbial genomes shed light on interconnected biogeochemical processes in an aquifer system.</title>
        <authorList>
            <person name="Anantharaman K."/>
            <person name="Brown C.T."/>
            <person name="Hug L.A."/>
            <person name="Sharon I."/>
            <person name="Castelle C.J."/>
            <person name="Probst A.J."/>
            <person name="Thomas B.C."/>
            <person name="Singh A."/>
            <person name="Wilkins M.J."/>
            <person name="Karaoz U."/>
            <person name="Brodie E.L."/>
            <person name="Williams K.H."/>
            <person name="Hubbard S.S."/>
            <person name="Banfield J.F."/>
        </authorList>
    </citation>
    <scope>NUCLEOTIDE SEQUENCE [LARGE SCALE GENOMIC DNA]</scope>
</reference>
<protein>
    <submittedName>
        <fullName evidence="1">Uncharacterized protein</fullName>
    </submittedName>
</protein>
<comment type="caution">
    <text evidence="1">The sequence shown here is derived from an EMBL/GenBank/DDBJ whole genome shotgun (WGS) entry which is preliminary data.</text>
</comment>
<evidence type="ECO:0000313" key="2">
    <source>
        <dbReference type="Proteomes" id="UP000178176"/>
    </source>
</evidence>